<organism evidence="1 2">
    <name type="scientific">Coniosporium uncinatum</name>
    <dbReference type="NCBI Taxonomy" id="93489"/>
    <lineage>
        <taxon>Eukaryota</taxon>
        <taxon>Fungi</taxon>
        <taxon>Dikarya</taxon>
        <taxon>Ascomycota</taxon>
        <taxon>Pezizomycotina</taxon>
        <taxon>Dothideomycetes</taxon>
        <taxon>Dothideomycetes incertae sedis</taxon>
        <taxon>Coniosporium</taxon>
    </lineage>
</organism>
<keyword evidence="2" id="KW-1185">Reference proteome</keyword>
<comment type="caution">
    <text evidence="1">The sequence shown here is derived from an EMBL/GenBank/DDBJ whole genome shotgun (WGS) entry which is preliminary data.</text>
</comment>
<proteinExistence type="predicted"/>
<accession>A0ACC3DSX2</accession>
<feature type="non-terminal residue" evidence="1">
    <location>
        <position position="1"/>
    </location>
</feature>
<protein>
    <submittedName>
        <fullName evidence="1">Uncharacterized protein</fullName>
    </submittedName>
</protein>
<sequence length="148" mass="17147">YSRVYRSDPSSGSETQVVGQKTELENEDVQEVRISETTSVPRQDNVLEPAPVILTERREERLSEKGKENEEKAKRRGEEEAERERERWEGRTSDFAVPDMMCLTLLRGRAISIGREVRHAVHQSRDVESAIGISTSRRRYREKSICKE</sequence>
<evidence type="ECO:0000313" key="1">
    <source>
        <dbReference type="EMBL" id="KAK3079776.1"/>
    </source>
</evidence>
<dbReference type="EMBL" id="JAWDJW010000928">
    <property type="protein sequence ID" value="KAK3079776.1"/>
    <property type="molecule type" value="Genomic_DNA"/>
</dbReference>
<evidence type="ECO:0000313" key="2">
    <source>
        <dbReference type="Proteomes" id="UP001186974"/>
    </source>
</evidence>
<gene>
    <name evidence="1" type="ORF">LTS18_003931</name>
</gene>
<reference evidence="1" key="1">
    <citation type="submission" date="2024-09" db="EMBL/GenBank/DDBJ databases">
        <title>Black Yeasts Isolated from many extreme environments.</title>
        <authorList>
            <person name="Coleine C."/>
            <person name="Stajich J.E."/>
            <person name="Selbmann L."/>
        </authorList>
    </citation>
    <scope>NUCLEOTIDE SEQUENCE</scope>
    <source>
        <strain evidence="1">CCFEE 5737</strain>
    </source>
</reference>
<dbReference type="Proteomes" id="UP001186974">
    <property type="component" value="Unassembled WGS sequence"/>
</dbReference>
<name>A0ACC3DSX2_9PEZI</name>